<name>A0ABV6S7Y2_9SPHN</name>
<evidence type="ECO:0000313" key="8">
    <source>
        <dbReference type="EMBL" id="MFC0685141.1"/>
    </source>
</evidence>
<keyword evidence="2 7" id="KW-0929">Antimicrobial</keyword>
<keyword evidence="5" id="KW-1035">Host cytoplasm</keyword>
<dbReference type="EC" id="3.2.1.17" evidence="7"/>
<dbReference type="InterPro" id="IPR034690">
    <property type="entry name" value="Endolysin_T4_type"/>
</dbReference>
<accession>A0ABV6S7Y2</accession>
<gene>
    <name evidence="8" type="ORF">ACFFF8_11080</name>
</gene>
<evidence type="ECO:0000313" key="9">
    <source>
        <dbReference type="Proteomes" id="UP001589858"/>
    </source>
</evidence>
<protein>
    <recommendedName>
        <fullName evidence="7">Lysozyme</fullName>
        <ecNumber evidence="7">3.2.1.17</ecNumber>
    </recommendedName>
</protein>
<dbReference type="EMBL" id="JBHLTM010000040">
    <property type="protein sequence ID" value="MFC0685141.1"/>
    <property type="molecule type" value="Genomic_DNA"/>
</dbReference>
<evidence type="ECO:0000256" key="2">
    <source>
        <dbReference type="ARBA" id="ARBA00022529"/>
    </source>
</evidence>
<evidence type="ECO:0000256" key="7">
    <source>
        <dbReference type="RuleBase" id="RU003788"/>
    </source>
</evidence>
<dbReference type="InterPro" id="IPR023347">
    <property type="entry name" value="Lysozyme_dom_sf"/>
</dbReference>
<dbReference type="InterPro" id="IPR033907">
    <property type="entry name" value="Endolysin_autolysin"/>
</dbReference>
<comment type="caution">
    <text evidence="8">The sequence shown here is derived from an EMBL/GenBank/DDBJ whole genome shotgun (WGS) entry which is preliminary data.</text>
</comment>
<evidence type="ECO:0000256" key="1">
    <source>
        <dbReference type="ARBA" id="ARBA00000632"/>
    </source>
</evidence>
<evidence type="ECO:0000256" key="3">
    <source>
        <dbReference type="ARBA" id="ARBA00022638"/>
    </source>
</evidence>
<dbReference type="InterPro" id="IPR023346">
    <property type="entry name" value="Lysozyme-like_dom_sf"/>
</dbReference>
<evidence type="ECO:0000256" key="5">
    <source>
        <dbReference type="ARBA" id="ARBA00023200"/>
    </source>
</evidence>
<dbReference type="Pfam" id="PF00959">
    <property type="entry name" value="Phage_lysozyme"/>
    <property type="match status" value="1"/>
</dbReference>
<evidence type="ECO:0000256" key="4">
    <source>
        <dbReference type="ARBA" id="ARBA00022801"/>
    </source>
</evidence>
<dbReference type="PANTHER" id="PTHR38107">
    <property type="match status" value="1"/>
</dbReference>
<dbReference type="SUPFAM" id="SSF53955">
    <property type="entry name" value="Lysozyme-like"/>
    <property type="match status" value="1"/>
</dbReference>
<evidence type="ECO:0000256" key="6">
    <source>
        <dbReference type="ARBA" id="ARBA00023295"/>
    </source>
</evidence>
<keyword evidence="6 7" id="KW-0326">Glycosidase</keyword>
<dbReference type="Gene3D" id="1.10.530.40">
    <property type="match status" value="1"/>
</dbReference>
<comment type="catalytic activity">
    <reaction evidence="1 7">
        <text>Hydrolysis of (1-&gt;4)-beta-linkages between N-acetylmuramic acid and N-acetyl-D-glucosamine residues in a peptidoglycan and between N-acetyl-D-glucosamine residues in chitodextrins.</text>
        <dbReference type="EC" id="3.2.1.17"/>
    </reaction>
</comment>
<keyword evidence="4 7" id="KW-0378">Hydrolase</keyword>
<dbReference type="InterPro" id="IPR002196">
    <property type="entry name" value="Glyco_hydro_24"/>
</dbReference>
<comment type="similarity">
    <text evidence="7">Belongs to the glycosyl hydrolase 24 family.</text>
</comment>
<dbReference type="RefSeq" id="WP_240511613.1">
    <property type="nucleotide sequence ID" value="NZ_JAPCWC010000066.1"/>
</dbReference>
<reference evidence="8 9" key="1">
    <citation type="submission" date="2024-09" db="EMBL/GenBank/DDBJ databases">
        <authorList>
            <person name="Sun Q."/>
            <person name="Mori K."/>
        </authorList>
    </citation>
    <scope>NUCLEOTIDE SEQUENCE [LARGE SCALE GENOMIC DNA]</scope>
    <source>
        <strain evidence="8 9">CICC 11035S</strain>
    </source>
</reference>
<dbReference type="HAMAP" id="MF_04110">
    <property type="entry name" value="ENDOLYSIN_T4"/>
    <property type="match status" value="1"/>
</dbReference>
<dbReference type="CDD" id="cd00737">
    <property type="entry name" value="lyz_endolysin_autolysin"/>
    <property type="match status" value="1"/>
</dbReference>
<dbReference type="InterPro" id="IPR051018">
    <property type="entry name" value="Bacteriophage_GH24"/>
</dbReference>
<keyword evidence="3 7" id="KW-0081">Bacteriolytic enzyme</keyword>
<organism evidence="8 9">
    <name type="scientific">Novosphingobium clariflavum</name>
    <dbReference type="NCBI Taxonomy" id="2029884"/>
    <lineage>
        <taxon>Bacteria</taxon>
        <taxon>Pseudomonadati</taxon>
        <taxon>Pseudomonadota</taxon>
        <taxon>Alphaproteobacteria</taxon>
        <taxon>Sphingomonadales</taxon>
        <taxon>Sphingomonadaceae</taxon>
        <taxon>Novosphingobium</taxon>
    </lineage>
</organism>
<keyword evidence="9" id="KW-1185">Reference proteome</keyword>
<dbReference type="PANTHER" id="PTHR38107:SF3">
    <property type="entry name" value="LYSOZYME RRRD-RELATED"/>
    <property type="match status" value="1"/>
</dbReference>
<proteinExistence type="inferred from homology"/>
<dbReference type="Proteomes" id="UP001589858">
    <property type="component" value="Unassembled WGS sequence"/>
</dbReference>
<sequence length="134" mass="14318">MALIKQYEGVELKAYKCPAGVWTIGYGRTTNVKAGDTCTQAQADAWLIAEYDGFERNVLGLVKVKLTANQTGALVSFAYNVGVGALRGSTLLRKLNAGDFGGAAEQFLVWNKAGGKVLAGLVKRRAAERTLFTS</sequence>